<dbReference type="PROSITE" id="PS51128">
    <property type="entry name" value="ZF_DKSA_2"/>
    <property type="match status" value="1"/>
</dbReference>
<dbReference type="PROSITE" id="PS01102">
    <property type="entry name" value="ZF_DKSA_1"/>
    <property type="match status" value="1"/>
</dbReference>
<dbReference type="Proteomes" id="UP001500683">
    <property type="component" value="Unassembled WGS sequence"/>
</dbReference>
<keyword evidence="8" id="KW-1185">Reference proteome</keyword>
<dbReference type="PANTHER" id="PTHR33823">
    <property type="entry name" value="RNA POLYMERASE-BINDING TRANSCRIPTION FACTOR DKSA-RELATED"/>
    <property type="match status" value="1"/>
</dbReference>
<dbReference type="InterPro" id="IPR000962">
    <property type="entry name" value="Znf_DskA_TraR"/>
</dbReference>
<evidence type="ECO:0000259" key="6">
    <source>
        <dbReference type="Pfam" id="PF01258"/>
    </source>
</evidence>
<dbReference type="InterPro" id="IPR020458">
    <property type="entry name" value="Znf_DskA_TraR_CS"/>
</dbReference>
<evidence type="ECO:0000256" key="3">
    <source>
        <dbReference type="ARBA" id="ARBA00022833"/>
    </source>
</evidence>
<dbReference type="Pfam" id="PF01258">
    <property type="entry name" value="zf-dskA_traR"/>
    <property type="match status" value="1"/>
</dbReference>
<name>A0ABP7WAD3_9ACTN</name>
<dbReference type="SUPFAM" id="SSF57716">
    <property type="entry name" value="Glucocorticoid receptor-like (DNA-binding domain)"/>
    <property type="match status" value="1"/>
</dbReference>
<dbReference type="RefSeq" id="WP_344952324.1">
    <property type="nucleotide sequence ID" value="NZ_BAAAZG010000038.1"/>
</dbReference>
<accession>A0ABP7WAD3</accession>
<organism evidence="7 8">
    <name type="scientific">Actinomadura miaoliensis</name>
    <dbReference type="NCBI Taxonomy" id="430685"/>
    <lineage>
        <taxon>Bacteria</taxon>
        <taxon>Bacillati</taxon>
        <taxon>Actinomycetota</taxon>
        <taxon>Actinomycetes</taxon>
        <taxon>Streptosporangiales</taxon>
        <taxon>Thermomonosporaceae</taxon>
        <taxon>Actinomadura</taxon>
    </lineage>
</organism>
<evidence type="ECO:0000256" key="2">
    <source>
        <dbReference type="ARBA" id="ARBA00022771"/>
    </source>
</evidence>
<proteinExistence type="predicted"/>
<keyword evidence="1" id="KW-0479">Metal-binding</keyword>
<keyword evidence="3" id="KW-0862">Zinc</keyword>
<comment type="caution">
    <text evidence="7">The sequence shown here is derived from an EMBL/GenBank/DDBJ whole genome shotgun (WGS) entry which is preliminary data.</text>
</comment>
<feature type="compositionally biased region" description="Basic and acidic residues" evidence="5">
    <location>
        <begin position="25"/>
        <end position="41"/>
    </location>
</feature>
<sequence>MTVSGAARGTAGGPSPARSVPAGRGPDEAAARQARERLERQRRTRTAQLVIIEHETETRGDRAALEPALARCATLRQALRDIEAALARVDAGTYGLCEDCGEPISQARLEILPHARRCVLCQQRRHQTGP</sequence>
<evidence type="ECO:0000313" key="7">
    <source>
        <dbReference type="EMBL" id="GAA4084743.1"/>
    </source>
</evidence>
<dbReference type="Gene3D" id="1.20.120.910">
    <property type="entry name" value="DksA, coiled-coil domain"/>
    <property type="match status" value="1"/>
</dbReference>
<feature type="zinc finger region" description="dksA C4-type" evidence="4">
    <location>
        <begin position="97"/>
        <end position="121"/>
    </location>
</feature>
<evidence type="ECO:0000313" key="8">
    <source>
        <dbReference type="Proteomes" id="UP001500683"/>
    </source>
</evidence>
<reference evidence="8" key="1">
    <citation type="journal article" date="2019" name="Int. J. Syst. Evol. Microbiol.">
        <title>The Global Catalogue of Microorganisms (GCM) 10K type strain sequencing project: providing services to taxonomists for standard genome sequencing and annotation.</title>
        <authorList>
            <consortium name="The Broad Institute Genomics Platform"/>
            <consortium name="The Broad Institute Genome Sequencing Center for Infectious Disease"/>
            <person name="Wu L."/>
            <person name="Ma J."/>
        </authorList>
    </citation>
    <scope>NUCLEOTIDE SEQUENCE [LARGE SCALE GENOMIC DNA]</scope>
    <source>
        <strain evidence="8">JCM 16702</strain>
    </source>
</reference>
<evidence type="ECO:0000256" key="4">
    <source>
        <dbReference type="PROSITE-ProRule" id="PRU00510"/>
    </source>
</evidence>
<gene>
    <name evidence="7" type="ORF">GCM10022214_50800</name>
</gene>
<evidence type="ECO:0000256" key="1">
    <source>
        <dbReference type="ARBA" id="ARBA00022723"/>
    </source>
</evidence>
<evidence type="ECO:0000256" key="5">
    <source>
        <dbReference type="SAM" id="MobiDB-lite"/>
    </source>
</evidence>
<dbReference type="PANTHER" id="PTHR33823:SF4">
    <property type="entry name" value="GENERAL STRESS PROTEIN 16O"/>
    <property type="match status" value="1"/>
</dbReference>
<feature type="region of interest" description="Disordered" evidence="5">
    <location>
        <begin position="1"/>
        <end position="43"/>
    </location>
</feature>
<feature type="domain" description="Zinc finger DksA/TraR C4-type" evidence="6">
    <location>
        <begin position="92"/>
        <end position="125"/>
    </location>
</feature>
<dbReference type="EMBL" id="BAAAZG010000038">
    <property type="protein sequence ID" value="GAA4084743.1"/>
    <property type="molecule type" value="Genomic_DNA"/>
</dbReference>
<protein>
    <recommendedName>
        <fullName evidence="6">Zinc finger DksA/TraR C4-type domain-containing protein</fullName>
    </recommendedName>
</protein>
<keyword evidence="2" id="KW-0863">Zinc-finger</keyword>